<dbReference type="Gene3D" id="3.40.366.10">
    <property type="entry name" value="Malonyl-Coenzyme A Acyl Carrier Protein, domain 2"/>
    <property type="match status" value="1"/>
</dbReference>
<feature type="domain" description="Starter acyltransferase (SAT)" evidence="1">
    <location>
        <begin position="37"/>
        <end position="224"/>
    </location>
</feature>
<dbReference type="GeneID" id="81430979"/>
<proteinExistence type="predicted"/>
<dbReference type="Pfam" id="PF16073">
    <property type="entry name" value="SAT"/>
    <property type="match status" value="1"/>
</dbReference>
<organism evidence="2 3">
    <name type="scientific">Penicillium canariense</name>
    <dbReference type="NCBI Taxonomy" id="189055"/>
    <lineage>
        <taxon>Eukaryota</taxon>
        <taxon>Fungi</taxon>
        <taxon>Dikarya</taxon>
        <taxon>Ascomycota</taxon>
        <taxon>Pezizomycotina</taxon>
        <taxon>Eurotiomycetes</taxon>
        <taxon>Eurotiomycetidae</taxon>
        <taxon>Eurotiales</taxon>
        <taxon>Aspergillaceae</taxon>
        <taxon>Penicillium</taxon>
    </lineage>
</organism>
<dbReference type="InterPro" id="IPR001227">
    <property type="entry name" value="Ac_transferase_dom_sf"/>
</dbReference>
<dbReference type="GO" id="GO:0016740">
    <property type="term" value="F:transferase activity"/>
    <property type="evidence" value="ECO:0007669"/>
    <property type="project" value="InterPro"/>
</dbReference>
<evidence type="ECO:0000313" key="3">
    <source>
        <dbReference type="Proteomes" id="UP001149163"/>
    </source>
</evidence>
<dbReference type="InterPro" id="IPR032088">
    <property type="entry name" value="SAT"/>
</dbReference>
<dbReference type="OrthoDB" id="10417608at2759"/>
<reference evidence="2" key="2">
    <citation type="journal article" date="2023" name="IMA Fungus">
        <title>Comparative genomic study of the Penicillium genus elucidates a diverse pangenome and 15 lateral gene transfer events.</title>
        <authorList>
            <person name="Petersen C."/>
            <person name="Sorensen T."/>
            <person name="Nielsen M.R."/>
            <person name="Sondergaard T.E."/>
            <person name="Sorensen J.L."/>
            <person name="Fitzpatrick D.A."/>
            <person name="Frisvad J.C."/>
            <person name="Nielsen K.L."/>
        </authorList>
    </citation>
    <scope>NUCLEOTIDE SEQUENCE</scope>
    <source>
        <strain evidence="2">IBT 26290</strain>
    </source>
</reference>
<dbReference type="EMBL" id="JAPQKN010000007">
    <property type="protein sequence ID" value="KAJ5153201.1"/>
    <property type="molecule type" value="Genomic_DNA"/>
</dbReference>
<sequence>MSLSIQVEDKAWEKSGVCNEPMALDFGNKFPSEGLTDLFRRLQQHSKERGFRFLNAHFGESTLVLQEEISKLPPHIRSQVPHFDNIATLSENGYLRYLGLGPAIESALLIVLQLGLFIRHHEALERKLNRPEKVTTVAGKSMGLFPGAAVAQSTTLAEVVKNGAEALRASFCLGVYVGNLTQKLEAQRPDGFQSILAHGVTGMTEESVRGELNRIKEELEKPERSTSGPSRALFAMEGRTVPPHSLRWLSYPSAPTFLPFDRPEVGDESPIGCSERLGTETGNRPLIRHDIEAMRPPKGNAADACHEFALHDMVCPSGKIKPGVELPLAWRFAIHIRPSRVDELTSQAAGSLLLIGLHCAPDASDVEGIAARVTKSPPSQVQEQLLTHAFS</sequence>
<evidence type="ECO:0000259" key="1">
    <source>
        <dbReference type="Pfam" id="PF16073"/>
    </source>
</evidence>
<accession>A0A9W9LF57</accession>
<dbReference type="RefSeq" id="XP_056539509.1">
    <property type="nucleotide sequence ID" value="XM_056691803.1"/>
</dbReference>
<protein>
    <submittedName>
        <fullName evidence="2">Non-reducing polyketide synthase vrtA</fullName>
    </submittedName>
</protein>
<dbReference type="AlphaFoldDB" id="A0A9W9LF57"/>
<gene>
    <name evidence="2" type="ORF">N7482_009679</name>
</gene>
<keyword evidence="3" id="KW-1185">Reference proteome</keyword>
<comment type="caution">
    <text evidence="2">The sequence shown here is derived from an EMBL/GenBank/DDBJ whole genome shotgun (WGS) entry which is preliminary data.</text>
</comment>
<reference evidence="2" key="1">
    <citation type="submission" date="2022-11" db="EMBL/GenBank/DDBJ databases">
        <authorList>
            <person name="Petersen C."/>
        </authorList>
    </citation>
    <scope>NUCLEOTIDE SEQUENCE</scope>
    <source>
        <strain evidence="2">IBT 26290</strain>
    </source>
</reference>
<dbReference type="Proteomes" id="UP001149163">
    <property type="component" value="Unassembled WGS sequence"/>
</dbReference>
<evidence type="ECO:0000313" key="2">
    <source>
        <dbReference type="EMBL" id="KAJ5153201.1"/>
    </source>
</evidence>
<name>A0A9W9LF57_9EURO</name>